<dbReference type="PANTHER" id="PTHR13887:SF14">
    <property type="entry name" value="DISULFIDE BOND FORMATION PROTEIN D"/>
    <property type="match status" value="1"/>
</dbReference>
<feature type="transmembrane region" description="Helical" evidence="6">
    <location>
        <begin position="9"/>
        <end position="28"/>
    </location>
</feature>
<feature type="domain" description="Thioredoxin" evidence="7">
    <location>
        <begin position="120"/>
        <end position="234"/>
    </location>
</feature>
<evidence type="ECO:0000256" key="6">
    <source>
        <dbReference type="SAM" id="Phobius"/>
    </source>
</evidence>
<proteinExistence type="inferred from homology"/>
<dbReference type="CDD" id="cd02972">
    <property type="entry name" value="DsbA_family"/>
    <property type="match status" value="1"/>
</dbReference>
<keyword evidence="6" id="KW-1133">Transmembrane helix</keyword>
<evidence type="ECO:0000256" key="3">
    <source>
        <dbReference type="ARBA" id="ARBA00023002"/>
    </source>
</evidence>
<comment type="similarity">
    <text evidence="1">Belongs to the thioredoxin family. DsbA subfamily.</text>
</comment>
<dbReference type="PANTHER" id="PTHR13887">
    <property type="entry name" value="GLUTATHIONE S-TRANSFERASE KAPPA"/>
    <property type="match status" value="1"/>
</dbReference>
<keyword evidence="2" id="KW-0732">Signal</keyword>
<sequence>MDEQQNQKWFTPVAIVIAGVVIAGAIIYTPSESALRDASKADVLSSASGSRQLDYMAIATDLGLDTEVFQACVDNRDHKEEVMKDLKDGIAAGVQGTPATFVNGRHVSGAVSYATFKAAIDEALTDTEFTGPSLDDDTVLGDMSAPVEIVMFGDFECPFCGALYQGAEQDVVRDYVETGKAKMVYRDFPLTGIHPTAVPSAEAAECAGDQGKYWEYRDALFNWYTGAGGTNSKS</sequence>
<dbReference type="GO" id="GO:0016491">
    <property type="term" value="F:oxidoreductase activity"/>
    <property type="evidence" value="ECO:0007669"/>
    <property type="project" value="UniProtKB-KW"/>
</dbReference>
<dbReference type="PROSITE" id="PS51352">
    <property type="entry name" value="THIOREDOXIN_2"/>
    <property type="match status" value="1"/>
</dbReference>
<dbReference type="Gene3D" id="3.40.30.10">
    <property type="entry name" value="Glutaredoxin"/>
    <property type="match status" value="2"/>
</dbReference>
<evidence type="ECO:0000256" key="1">
    <source>
        <dbReference type="ARBA" id="ARBA00005791"/>
    </source>
</evidence>
<keyword evidence="4" id="KW-1015">Disulfide bond</keyword>
<evidence type="ECO:0000313" key="8">
    <source>
        <dbReference type="EMBL" id="PIR87409.1"/>
    </source>
</evidence>
<keyword evidence="6" id="KW-0812">Transmembrane</keyword>
<evidence type="ECO:0000256" key="4">
    <source>
        <dbReference type="ARBA" id="ARBA00023157"/>
    </source>
</evidence>
<evidence type="ECO:0000259" key="7">
    <source>
        <dbReference type="PROSITE" id="PS51352"/>
    </source>
</evidence>
<dbReference type="SUPFAM" id="SSF52833">
    <property type="entry name" value="Thioredoxin-like"/>
    <property type="match status" value="1"/>
</dbReference>
<keyword evidence="3" id="KW-0560">Oxidoreductase</keyword>
<dbReference type="Pfam" id="PF01323">
    <property type="entry name" value="DSBA"/>
    <property type="match status" value="1"/>
</dbReference>
<reference evidence="9" key="1">
    <citation type="submission" date="2017-09" db="EMBL/GenBank/DDBJ databases">
        <title>Depth-based differentiation of microbial function through sediment-hosted aquifers and enrichment of novel symbionts in the deep terrestrial subsurface.</title>
        <authorList>
            <person name="Probst A.J."/>
            <person name="Ladd B."/>
            <person name="Jarett J.K."/>
            <person name="Geller-Mcgrath D.E."/>
            <person name="Sieber C.M.K."/>
            <person name="Emerson J.B."/>
            <person name="Anantharaman K."/>
            <person name="Thomas B.C."/>
            <person name="Malmstrom R."/>
            <person name="Stieglmeier M."/>
            <person name="Klingl A."/>
            <person name="Woyke T."/>
            <person name="Ryan C.M."/>
            <person name="Banfield J.F."/>
        </authorList>
    </citation>
    <scope>NUCLEOTIDE SEQUENCE [LARGE SCALE GENOMIC DNA]</scope>
</reference>
<evidence type="ECO:0000256" key="2">
    <source>
        <dbReference type="ARBA" id="ARBA00022729"/>
    </source>
</evidence>
<comment type="caution">
    <text evidence="8">The sequence shown here is derived from an EMBL/GenBank/DDBJ whole genome shotgun (WGS) entry which is preliminary data.</text>
</comment>
<evidence type="ECO:0000313" key="9">
    <source>
        <dbReference type="Proteomes" id="UP000229526"/>
    </source>
</evidence>
<dbReference type="EMBL" id="PFBD01000003">
    <property type="protein sequence ID" value="PIR87409.1"/>
    <property type="molecule type" value="Genomic_DNA"/>
</dbReference>
<dbReference type="InterPro" id="IPR013766">
    <property type="entry name" value="Thioredoxin_domain"/>
</dbReference>
<gene>
    <name evidence="8" type="ORF">COU11_00580</name>
</gene>
<name>A0A2H0ULW5_9BACT</name>
<accession>A0A2H0ULW5</accession>
<organism evidence="8 9">
    <name type="scientific">Candidatus Harrisonbacteria bacterium CG10_big_fil_rev_8_21_14_0_10_49_15</name>
    <dbReference type="NCBI Taxonomy" id="1974587"/>
    <lineage>
        <taxon>Bacteria</taxon>
        <taxon>Candidatus Harrisoniibacteriota</taxon>
    </lineage>
</organism>
<dbReference type="InterPro" id="IPR036249">
    <property type="entry name" value="Thioredoxin-like_sf"/>
</dbReference>
<dbReference type="InterPro" id="IPR012336">
    <property type="entry name" value="Thioredoxin-like_fold"/>
</dbReference>
<dbReference type="AlphaFoldDB" id="A0A2H0ULW5"/>
<dbReference type="InterPro" id="IPR001853">
    <property type="entry name" value="DSBA-like_thioredoxin_dom"/>
</dbReference>
<protein>
    <recommendedName>
        <fullName evidence="7">Thioredoxin domain-containing protein</fullName>
    </recommendedName>
</protein>
<dbReference type="Pfam" id="PF13462">
    <property type="entry name" value="Thioredoxin_4"/>
    <property type="match status" value="1"/>
</dbReference>
<keyword evidence="6" id="KW-0472">Membrane</keyword>
<evidence type="ECO:0000256" key="5">
    <source>
        <dbReference type="ARBA" id="ARBA00023284"/>
    </source>
</evidence>
<keyword evidence="5" id="KW-0676">Redox-active center</keyword>
<dbReference type="Proteomes" id="UP000229526">
    <property type="component" value="Unassembled WGS sequence"/>
</dbReference>